<evidence type="ECO:0000313" key="3">
    <source>
        <dbReference type="EMBL" id="MFC5455996.1"/>
    </source>
</evidence>
<keyword evidence="1" id="KW-0233">DNA recombination</keyword>
<evidence type="ECO:0000256" key="1">
    <source>
        <dbReference type="ARBA" id="ARBA00023172"/>
    </source>
</evidence>
<feature type="domain" description="Tyr recombinase" evidence="2">
    <location>
        <begin position="214"/>
        <end position="366"/>
    </location>
</feature>
<dbReference type="InterPro" id="IPR002104">
    <property type="entry name" value="Integrase_catalytic"/>
</dbReference>
<dbReference type="Proteomes" id="UP001596052">
    <property type="component" value="Unassembled WGS sequence"/>
</dbReference>
<sequence>MRFPLNTANKEAAAVLAAKIWTQIVSEGWDAAIQAYKPQSAPKAPKSATVGALIEAACAASSARKHSLEAYSKAFRRVVSEVAGIQDGRKFDAFKGGTKEWRESVDAVPLTNLLPADVQAWKNRRLRAAEADPLAKRRAITTVNSLIRNAKALFGKKVLPFVEQKLTVPRPLPFDDVGMEKGPSLRYVSKVDAYALLARAKEELAESEPEAFKVIILALVCGLRRSEIDHLLWRTFDFSRGLLHIENTEYHQLKSEDSAGEIDLDADTAALFKDYRARAPKSVFVIESPNAPRAERKSRCYRCNAVFERVNEWLRVQGVDTLKPLHTMRKEIGSIIASEHGIFEASRYLRHSDIRITSAIYADKKKTVTPKAFAGLLAAQTEN</sequence>
<dbReference type="InterPro" id="IPR011010">
    <property type="entry name" value="DNA_brk_join_enz"/>
</dbReference>
<dbReference type="RefSeq" id="WP_377167758.1">
    <property type="nucleotide sequence ID" value="NZ_JBHSMQ010000004.1"/>
</dbReference>
<evidence type="ECO:0000313" key="4">
    <source>
        <dbReference type="Proteomes" id="UP001596052"/>
    </source>
</evidence>
<gene>
    <name evidence="3" type="ORF">ACFQDI_14120</name>
</gene>
<evidence type="ECO:0000259" key="2">
    <source>
        <dbReference type="Pfam" id="PF00589"/>
    </source>
</evidence>
<name>A0ABW0KSL7_9BACT</name>
<accession>A0ABW0KSL7</accession>
<proteinExistence type="predicted"/>
<dbReference type="SUPFAM" id="SSF56349">
    <property type="entry name" value="DNA breaking-rejoining enzymes"/>
    <property type="match status" value="1"/>
</dbReference>
<dbReference type="Gene3D" id="1.10.443.10">
    <property type="entry name" value="Intergrase catalytic core"/>
    <property type="match status" value="1"/>
</dbReference>
<reference evidence="4" key="1">
    <citation type="journal article" date="2019" name="Int. J. Syst. Evol. Microbiol.">
        <title>The Global Catalogue of Microorganisms (GCM) 10K type strain sequencing project: providing services to taxonomists for standard genome sequencing and annotation.</title>
        <authorList>
            <consortium name="The Broad Institute Genomics Platform"/>
            <consortium name="The Broad Institute Genome Sequencing Center for Infectious Disease"/>
            <person name="Wu L."/>
            <person name="Ma J."/>
        </authorList>
    </citation>
    <scope>NUCLEOTIDE SEQUENCE [LARGE SCALE GENOMIC DNA]</scope>
    <source>
        <strain evidence="4">CGMCC 4.1469</strain>
    </source>
</reference>
<organism evidence="3 4">
    <name type="scientific">Prosthecobacter fluviatilis</name>
    <dbReference type="NCBI Taxonomy" id="445931"/>
    <lineage>
        <taxon>Bacteria</taxon>
        <taxon>Pseudomonadati</taxon>
        <taxon>Verrucomicrobiota</taxon>
        <taxon>Verrucomicrobiia</taxon>
        <taxon>Verrucomicrobiales</taxon>
        <taxon>Verrucomicrobiaceae</taxon>
        <taxon>Prosthecobacter</taxon>
    </lineage>
</organism>
<dbReference type="EMBL" id="JBHSMQ010000004">
    <property type="protein sequence ID" value="MFC5455996.1"/>
    <property type="molecule type" value="Genomic_DNA"/>
</dbReference>
<dbReference type="InterPro" id="IPR013762">
    <property type="entry name" value="Integrase-like_cat_sf"/>
</dbReference>
<keyword evidence="4" id="KW-1185">Reference proteome</keyword>
<comment type="caution">
    <text evidence="3">The sequence shown here is derived from an EMBL/GenBank/DDBJ whole genome shotgun (WGS) entry which is preliminary data.</text>
</comment>
<dbReference type="Pfam" id="PF00589">
    <property type="entry name" value="Phage_integrase"/>
    <property type="match status" value="1"/>
</dbReference>
<protein>
    <submittedName>
        <fullName evidence="3">Tyrosine-type recombinase/integrase</fullName>
    </submittedName>
</protein>